<dbReference type="PANTHER" id="PTHR47691">
    <property type="entry name" value="REGULATOR-RELATED"/>
    <property type="match status" value="1"/>
</dbReference>
<evidence type="ECO:0000313" key="2">
    <source>
        <dbReference type="EMBL" id="KAF7333355.1"/>
    </source>
</evidence>
<dbReference type="InterPro" id="IPR049052">
    <property type="entry name" value="nSTAND1"/>
</dbReference>
<dbReference type="Gene3D" id="1.25.40.10">
    <property type="entry name" value="Tetratricopeptide repeat domain"/>
    <property type="match status" value="1"/>
</dbReference>
<dbReference type="Gene3D" id="1.20.930.20">
    <property type="entry name" value="Adaptor protein Cbl, N-terminal domain"/>
    <property type="match status" value="1"/>
</dbReference>
<gene>
    <name evidence="2" type="ORF">MVEN_02350900</name>
</gene>
<feature type="domain" description="Novel STAND NTPase 1" evidence="1">
    <location>
        <begin position="202"/>
        <end position="340"/>
    </location>
</feature>
<dbReference type="OrthoDB" id="431454at2759"/>
<comment type="caution">
    <text evidence="2">The sequence shown here is derived from an EMBL/GenBank/DDBJ whole genome shotgun (WGS) entry which is preliminary data.</text>
</comment>
<sequence length="914" mass="100820">MPPNSSAAIDKILEYTAVAANALSDIAAATQIPFLGRVCTLTLMIIPMVQNSKFQKDRCLRIVEDIHYLLCVLVGLGIHSEDIQSPKMLHQIAQYAVTLQKFDSCLRAQRELGTIKRLFKQSEITAQLDSCATEFKAALGIFTMKHGVGIAHAVVELSTEAEGRHQELLKLITSQTFDTLSSIGRSSLNASSGSLSVLPASPKIFHGREAELKDLVNILLADPARVAILGPGGMGKTTLAMAALHDPKVVKKYSTCYFISCDSAHTSDSLVAIIASNLGLEASRGLASTVIHHLSAGPPCLVILDNFETPWEPLAGQSKVEEFLSLLTDVPHVALLITMRGAERPSKVQWTRPFLRPLMPLTQIAARQTFIDIADEIHDDSELDQLLSITDNVPLAVQLVAANVASEGCQASLERWKLERTALLSTGYDKRSNLEISIVLSLSSPRMQSSPHAQDLLSLMSLLSDGISDLDLVQSKLPIPDILKCKTMLVRTSLAYVDHAGRFKVLAPIREYIQTARPPSPLLVQPVRKHLNELLELWRNFMNRSMFVFDLIPRLVSNLGNLHNVLQHGLDSDHADLRESMGGIISLNYLNLMMNHGLTPLMLRLPEMLEEMDDHGLHGRFLAGALRAWQFYTLPNPEKSIEEAIEHFRIIKDLDGEARLYDAIATYYLDRVGDVKKAENFYGHALSLASQCNSDVAQIQALVGLAIIEYRRGNYSEGLRLARKIHRIAVATGNVSGECSGVRWQAVCYEALGDFKRSTQLLCEGKELVARAGMQGGQFESMLMSTEAELYQLKTEYAEARHIHEVILHQTSAVLSPVEHAYSLVNIAFLDIVTGASTDLVSYNLDNATTAFRNAHHQRGISGCELYQANLMLREGHTARARAEYMRLFAGMQSTDDEIVLLPCEAGGPYKPRA</sequence>
<dbReference type="PANTHER" id="PTHR47691:SF3">
    <property type="entry name" value="HTH-TYPE TRANSCRIPTIONAL REGULATOR RV0890C-RELATED"/>
    <property type="match status" value="1"/>
</dbReference>
<reference evidence="2" key="1">
    <citation type="submission" date="2020-05" db="EMBL/GenBank/DDBJ databases">
        <title>Mycena genomes resolve the evolution of fungal bioluminescence.</title>
        <authorList>
            <person name="Tsai I.J."/>
        </authorList>
    </citation>
    <scope>NUCLEOTIDE SEQUENCE</scope>
    <source>
        <strain evidence="2">CCC161011</strain>
    </source>
</reference>
<dbReference type="EMBL" id="JACAZI010000029">
    <property type="protein sequence ID" value="KAF7333355.1"/>
    <property type="molecule type" value="Genomic_DNA"/>
</dbReference>
<protein>
    <submittedName>
        <fullName evidence="2">NB-ARC domain-containing protein</fullName>
    </submittedName>
</protein>
<evidence type="ECO:0000313" key="3">
    <source>
        <dbReference type="Proteomes" id="UP000620124"/>
    </source>
</evidence>
<dbReference type="InterPro" id="IPR036537">
    <property type="entry name" value="Adaptor_Cbl_N_dom_sf"/>
</dbReference>
<evidence type="ECO:0000259" key="1">
    <source>
        <dbReference type="Pfam" id="PF20703"/>
    </source>
</evidence>
<keyword evidence="3" id="KW-1185">Reference proteome</keyword>
<accession>A0A8H7CDN5</accession>
<dbReference type="GO" id="GO:0007166">
    <property type="term" value="P:cell surface receptor signaling pathway"/>
    <property type="evidence" value="ECO:0007669"/>
    <property type="project" value="InterPro"/>
</dbReference>
<name>A0A8H7CDN5_9AGAR</name>
<dbReference type="AlphaFoldDB" id="A0A8H7CDN5"/>
<organism evidence="2 3">
    <name type="scientific">Mycena venus</name>
    <dbReference type="NCBI Taxonomy" id="2733690"/>
    <lineage>
        <taxon>Eukaryota</taxon>
        <taxon>Fungi</taxon>
        <taxon>Dikarya</taxon>
        <taxon>Basidiomycota</taxon>
        <taxon>Agaricomycotina</taxon>
        <taxon>Agaricomycetes</taxon>
        <taxon>Agaricomycetidae</taxon>
        <taxon>Agaricales</taxon>
        <taxon>Marasmiineae</taxon>
        <taxon>Mycenaceae</taxon>
        <taxon>Mycena</taxon>
    </lineage>
</organism>
<dbReference type="InterPro" id="IPR011990">
    <property type="entry name" value="TPR-like_helical_dom_sf"/>
</dbReference>
<proteinExistence type="predicted"/>
<dbReference type="SUPFAM" id="SSF52540">
    <property type="entry name" value="P-loop containing nucleoside triphosphate hydrolases"/>
    <property type="match status" value="1"/>
</dbReference>
<dbReference type="InterPro" id="IPR059179">
    <property type="entry name" value="MLKL-like_MCAfunc"/>
</dbReference>
<dbReference type="InterPro" id="IPR027417">
    <property type="entry name" value="P-loop_NTPase"/>
</dbReference>
<dbReference type="Gene3D" id="3.40.50.300">
    <property type="entry name" value="P-loop containing nucleotide triphosphate hydrolases"/>
    <property type="match status" value="1"/>
</dbReference>
<dbReference type="Pfam" id="PF20703">
    <property type="entry name" value="nSTAND1"/>
    <property type="match status" value="1"/>
</dbReference>
<dbReference type="CDD" id="cd21037">
    <property type="entry name" value="MLKL_NTD"/>
    <property type="match status" value="1"/>
</dbReference>
<dbReference type="SUPFAM" id="SSF48452">
    <property type="entry name" value="TPR-like"/>
    <property type="match status" value="1"/>
</dbReference>
<dbReference type="Proteomes" id="UP000620124">
    <property type="component" value="Unassembled WGS sequence"/>
</dbReference>